<proteinExistence type="predicted"/>
<reference evidence="1 2" key="1">
    <citation type="journal article" date="2016" name="Genome Announc.">
        <title>Draft Genome Sequence of the Thermotolerant Cyanobacterium Desertifilum sp. IPPAS B-1220.</title>
        <authorList>
            <person name="Mironov K.S."/>
            <person name="Sinetova M.A."/>
            <person name="Bolatkhan K."/>
            <person name="Zayadan B.K."/>
            <person name="Ustinova V.V."/>
            <person name="Kupriyanova E.V."/>
            <person name="Skrypnik A.N."/>
            <person name="Gogoleva N.E."/>
            <person name="Gogolev Y.V."/>
            <person name="Los D.A."/>
        </authorList>
    </citation>
    <scope>NUCLEOTIDE SEQUENCE [LARGE SCALE GENOMIC DNA]</scope>
    <source>
        <strain evidence="1 2">IPPAS B-1220</strain>
    </source>
</reference>
<organism evidence="1 2">
    <name type="scientific">Desertifilum tharense IPPAS B-1220</name>
    <dbReference type="NCBI Taxonomy" id="1781255"/>
    <lineage>
        <taxon>Bacteria</taxon>
        <taxon>Bacillati</taxon>
        <taxon>Cyanobacteriota</taxon>
        <taxon>Cyanophyceae</taxon>
        <taxon>Desertifilales</taxon>
        <taxon>Desertifilaceae</taxon>
        <taxon>Desertifilum</taxon>
    </lineage>
</organism>
<sequence>MSWWDGIMLKHPWVAGLAFDPQVPGRVWLTDWYGTWRTDDINAATVNWTNYVQGHEEVVVFSMISPREYSYWLAALQMWTGLSTIAV</sequence>
<evidence type="ECO:0000313" key="1">
    <source>
        <dbReference type="EMBL" id="XPM65148.1"/>
    </source>
</evidence>
<dbReference type="Proteomes" id="UP000095472">
    <property type="component" value="Chromosome"/>
</dbReference>
<keyword evidence="2" id="KW-1185">Reference proteome</keyword>
<protein>
    <submittedName>
        <fullName evidence="1">Uncharacterized protein</fullName>
    </submittedName>
</protein>
<gene>
    <name evidence="1" type="ORF">BH720_004895</name>
</gene>
<evidence type="ECO:0000313" key="2">
    <source>
        <dbReference type="Proteomes" id="UP000095472"/>
    </source>
</evidence>
<name>A0ACD5GWC5_9CYAN</name>
<accession>A0ACD5GWC5</accession>
<dbReference type="EMBL" id="CP182909">
    <property type="protein sequence ID" value="XPM65148.1"/>
    <property type="molecule type" value="Genomic_DNA"/>
</dbReference>